<dbReference type="SUPFAM" id="SSF46785">
    <property type="entry name" value="Winged helix' DNA-binding domain"/>
    <property type="match status" value="1"/>
</dbReference>
<keyword evidence="7" id="KW-1185">Reference proteome</keyword>
<name>A0A3E0GWW5_9PSEU</name>
<comment type="similarity">
    <text evidence="1">Belongs to the LysR transcriptional regulatory family.</text>
</comment>
<dbReference type="PANTHER" id="PTHR30346">
    <property type="entry name" value="TRANSCRIPTIONAL DUAL REGULATOR HCAR-RELATED"/>
    <property type="match status" value="1"/>
</dbReference>
<dbReference type="InterPro" id="IPR000847">
    <property type="entry name" value="LysR_HTH_N"/>
</dbReference>
<evidence type="ECO:0000259" key="5">
    <source>
        <dbReference type="PROSITE" id="PS50931"/>
    </source>
</evidence>
<dbReference type="GO" id="GO:0032993">
    <property type="term" value="C:protein-DNA complex"/>
    <property type="evidence" value="ECO:0007669"/>
    <property type="project" value="TreeGrafter"/>
</dbReference>
<gene>
    <name evidence="6" type="ORF">BCF44_121172</name>
</gene>
<dbReference type="InterPro" id="IPR036388">
    <property type="entry name" value="WH-like_DNA-bd_sf"/>
</dbReference>
<evidence type="ECO:0000256" key="1">
    <source>
        <dbReference type="ARBA" id="ARBA00009437"/>
    </source>
</evidence>
<proteinExistence type="inferred from homology"/>
<evidence type="ECO:0000313" key="6">
    <source>
        <dbReference type="EMBL" id="REH32623.1"/>
    </source>
</evidence>
<dbReference type="Gene3D" id="1.10.10.10">
    <property type="entry name" value="Winged helix-like DNA-binding domain superfamily/Winged helix DNA-binding domain"/>
    <property type="match status" value="1"/>
</dbReference>
<comment type="caution">
    <text evidence="6">The sequence shown here is derived from an EMBL/GenBank/DDBJ whole genome shotgun (WGS) entry which is preliminary data.</text>
</comment>
<dbReference type="InterPro" id="IPR005119">
    <property type="entry name" value="LysR_subst-bd"/>
</dbReference>
<dbReference type="Pfam" id="PF03466">
    <property type="entry name" value="LysR_substrate"/>
    <property type="match status" value="1"/>
</dbReference>
<organism evidence="6 7">
    <name type="scientific">Kutzneria buriramensis</name>
    <dbReference type="NCBI Taxonomy" id="1045776"/>
    <lineage>
        <taxon>Bacteria</taxon>
        <taxon>Bacillati</taxon>
        <taxon>Actinomycetota</taxon>
        <taxon>Actinomycetes</taxon>
        <taxon>Pseudonocardiales</taxon>
        <taxon>Pseudonocardiaceae</taxon>
        <taxon>Kutzneria</taxon>
    </lineage>
</organism>
<dbReference type="Pfam" id="PF00126">
    <property type="entry name" value="HTH_1"/>
    <property type="match status" value="1"/>
</dbReference>
<protein>
    <submittedName>
        <fullName evidence="6">DNA-binding transcriptional LysR family regulator</fullName>
    </submittedName>
</protein>
<keyword evidence="3 6" id="KW-0238">DNA-binding</keyword>
<dbReference type="OrthoDB" id="3286335at2"/>
<dbReference type="PRINTS" id="PR00039">
    <property type="entry name" value="HTHLYSR"/>
</dbReference>
<keyword evidence="2" id="KW-0805">Transcription regulation</keyword>
<dbReference type="SUPFAM" id="SSF53850">
    <property type="entry name" value="Periplasmic binding protein-like II"/>
    <property type="match status" value="1"/>
</dbReference>
<keyword evidence="4" id="KW-0804">Transcription</keyword>
<evidence type="ECO:0000256" key="2">
    <source>
        <dbReference type="ARBA" id="ARBA00023015"/>
    </source>
</evidence>
<reference evidence="6 7" key="1">
    <citation type="submission" date="2018-08" db="EMBL/GenBank/DDBJ databases">
        <title>Genomic Encyclopedia of Archaeal and Bacterial Type Strains, Phase II (KMG-II): from individual species to whole genera.</title>
        <authorList>
            <person name="Goeker M."/>
        </authorList>
    </citation>
    <scope>NUCLEOTIDE SEQUENCE [LARGE SCALE GENOMIC DNA]</scope>
    <source>
        <strain evidence="6 7">DSM 45791</strain>
    </source>
</reference>
<accession>A0A3E0GWW5</accession>
<dbReference type="Gene3D" id="3.40.190.10">
    <property type="entry name" value="Periplasmic binding protein-like II"/>
    <property type="match status" value="2"/>
</dbReference>
<evidence type="ECO:0000256" key="4">
    <source>
        <dbReference type="ARBA" id="ARBA00023163"/>
    </source>
</evidence>
<evidence type="ECO:0000313" key="7">
    <source>
        <dbReference type="Proteomes" id="UP000256269"/>
    </source>
</evidence>
<sequence>MEFTLTGLRVVRAVAECGTFSAAAESLGYTQSAVSRQIAAVEKAAGAAVFERKREGAAPTAQGRVILRHAARVLDEMDAVERELRGLPTETGHVRLGVIPSAGAVTVPRALTILRRTYPGITVTTREGSTPALTRSLRAGTIDLALLAAVPPFRAPDTEKPALVVETLIERPLRVAVPVTDPLADNDSVDIKELAGRRWIASRSSGDEPLLGVWPGLPERPEIAHLTRDWLAKLQLVAAGFGFTTVPASMAEAVPVGVRLLTVRGGPAELRRLTVAHLPKHRTEPVTRVLEALRAATRQS</sequence>
<dbReference type="RefSeq" id="WP_116180734.1">
    <property type="nucleotide sequence ID" value="NZ_CP144375.1"/>
</dbReference>
<dbReference type="GO" id="GO:0003677">
    <property type="term" value="F:DNA binding"/>
    <property type="evidence" value="ECO:0007669"/>
    <property type="project" value="UniProtKB-KW"/>
</dbReference>
<dbReference type="GO" id="GO:0003700">
    <property type="term" value="F:DNA-binding transcription factor activity"/>
    <property type="evidence" value="ECO:0007669"/>
    <property type="project" value="InterPro"/>
</dbReference>
<dbReference type="FunFam" id="1.10.10.10:FF:000001">
    <property type="entry name" value="LysR family transcriptional regulator"/>
    <property type="match status" value="1"/>
</dbReference>
<evidence type="ECO:0000256" key="3">
    <source>
        <dbReference type="ARBA" id="ARBA00023125"/>
    </source>
</evidence>
<dbReference type="EMBL" id="QUNO01000021">
    <property type="protein sequence ID" value="REH32623.1"/>
    <property type="molecule type" value="Genomic_DNA"/>
</dbReference>
<feature type="domain" description="HTH lysR-type" evidence="5">
    <location>
        <begin position="3"/>
        <end position="60"/>
    </location>
</feature>
<dbReference type="AlphaFoldDB" id="A0A3E0GWW5"/>
<dbReference type="PANTHER" id="PTHR30346:SF29">
    <property type="entry name" value="LYSR SUBSTRATE-BINDING"/>
    <property type="match status" value="1"/>
</dbReference>
<dbReference type="InterPro" id="IPR036390">
    <property type="entry name" value="WH_DNA-bd_sf"/>
</dbReference>
<dbReference type="PROSITE" id="PS50931">
    <property type="entry name" value="HTH_LYSR"/>
    <property type="match status" value="1"/>
</dbReference>
<dbReference type="Proteomes" id="UP000256269">
    <property type="component" value="Unassembled WGS sequence"/>
</dbReference>